<dbReference type="GO" id="GO:0016787">
    <property type="term" value="F:hydrolase activity"/>
    <property type="evidence" value="ECO:0007669"/>
    <property type="project" value="UniProtKB-KW"/>
</dbReference>
<dbReference type="PROSITE" id="PS00530">
    <property type="entry name" value="RNASE_T2_1"/>
    <property type="match status" value="1"/>
</dbReference>
<accession>A0A484MJT6</accession>
<feature type="chain" id="PRO_5019792471" evidence="6">
    <location>
        <begin position="27"/>
        <end position="258"/>
    </location>
</feature>
<evidence type="ECO:0000256" key="2">
    <source>
        <dbReference type="ARBA" id="ARBA00022759"/>
    </source>
</evidence>
<dbReference type="InterPro" id="IPR001568">
    <property type="entry name" value="RNase_T2-like"/>
</dbReference>
<evidence type="ECO:0000256" key="3">
    <source>
        <dbReference type="ARBA" id="ARBA00022801"/>
    </source>
</evidence>
<reference evidence="7 8" key="1">
    <citation type="submission" date="2018-04" db="EMBL/GenBank/DDBJ databases">
        <authorList>
            <person name="Vogel A."/>
        </authorList>
    </citation>
    <scope>NUCLEOTIDE SEQUENCE [LARGE SCALE GENOMIC DNA]</scope>
</reference>
<feature type="signal peptide" evidence="6">
    <location>
        <begin position="1"/>
        <end position="26"/>
    </location>
</feature>
<keyword evidence="2" id="KW-0255">Endonuclease</keyword>
<comment type="similarity">
    <text evidence="1 5">Belongs to the RNase T2 family.</text>
</comment>
<evidence type="ECO:0000256" key="4">
    <source>
        <dbReference type="ARBA" id="ARBA00023239"/>
    </source>
</evidence>
<keyword evidence="3" id="KW-0378">Hydrolase</keyword>
<evidence type="ECO:0000256" key="1">
    <source>
        <dbReference type="ARBA" id="ARBA00007469"/>
    </source>
</evidence>
<name>A0A484MJT6_9ASTE</name>
<keyword evidence="2" id="KW-0540">Nuclease</keyword>
<dbReference type="Proteomes" id="UP000595140">
    <property type="component" value="Unassembled WGS sequence"/>
</dbReference>
<sequence length="258" mass="29401">MMKLIITPTLLLLLPLIAFIFTITEASTIEHNNTGSVLTIDPAKLSFKFAVSWPQGFCKINTCWHPPGKPLVLPKFFTIHGLWPKYNGQCTDSHQKYDFKLLHRIYGNLKTYWPNIKSSLRPEKFWGDEWKKHGITCDIFGVEEYFAAALDLYQRVQTGLNQLKDQPWKNTADSIRNLNAFQGKKPFVLCKEVGVGAGKKNYLEELRFCANGYKQLINCEPQSLQDQYCSEPFKYSGAFLESSLGMVDQEEFVGGVVA</sequence>
<proteinExistence type="inferred from homology"/>
<dbReference type="GO" id="GO:0006401">
    <property type="term" value="P:RNA catabolic process"/>
    <property type="evidence" value="ECO:0007669"/>
    <property type="project" value="UniProtKB-ARBA"/>
</dbReference>
<evidence type="ECO:0000313" key="7">
    <source>
        <dbReference type="EMBL" id="VFQ89231.1"/>
    </source>
</evidence>
<dbReference type="Pfam" id="PF00445">
    <property type="entry name" value="Ribonuclease_T2"/>
    <property type="match status" value="1"/>
</dbReference>
<keyword evidence="6" id="KW-0732">Signal</keyword>
<dbReference type="OrthoDB" id="1260895at2759"/>
<protein>
    <submittedName>
        <fullName evidence="7">Uncharacterized protein</fullName>
    </submittedName>
</protein>
<evidence type="ECO:0000256" key="6">
    <source>
        <dbReference type="SAM" id="SignalP"/>
    </source>
</evidence>
<evidence type="ECO:0000256" key="5">
    <source>
        <dbReference type="RuleBase" id="RU004328"/>
    </source>
</evidence>
<dbReference type="Gene3D" id="3.90.730.10">
    <property type="entry name" value="Ribonuclease T2-like"/>
    <property type="match status" value="1"/>
</dbReference>
<dbReference type="SUPFAM" id="SSF55895">
    <property type="entry name" value="Ribonuclease Rh-like"/>
    <property type="match status" value="1"/>
</dbReference>
<keyword evidence="4" id="KW-0456">Lyase</keyword>
<dbReference type="InterPro" id="IPR036430">
    <property type="entry name" value="RNase_T2-like_sf"/>
</dbReference>
<dbReference type="EMBL" id="OOIL02003803">
    <property type="protein sequence ID" value="VFQ89231.1"/>
    <property type="molecule type" value="Genomic_DNA"/>
</dbReference>
<dbReference type="AlphaFoldDB" id="A0A484MJT6"/>
<dbReference type="PANTHER" id="PTHR11240">
    <property type="entry name" value="RIBONUCLEASE T2"/>
    <property type="match status" value="1"/>
</dbReference>
<dbReference type="GO" id="GO:0033897">
    <property type="term" value="F:ribonuclease T2 activity"/>
    <property type="evidence" value="ECO:0007669"/>
    <property type="project" value="InterPro"/>
</dbReference>
<dbReference type="InterPro" id="IPR018188">
    <property type="entry name" value="RNase_T2_His_AS_1"/>
</dbReference>
<evidence type="ECO:0000313" key="8">
    <source>
        <dbReference type="Proteomes" id="UP000595140"/>
    </source>
</evidence>
<dbReference type="GO" id="GO:0003723">
    <property type="term" value="F:RNA binding"/>
    <property type="evidence" value="ECO:0007669"/>
    <property type="project" value="InterPro"/>
</dbReference>
<dbReference type="PANTHER" id="PTHR11240:SF22">
    <property type="entry name" value="RIBONUCLEASE T2"/>
    <property type="match status" value="1"/>
</dbReference>
<organism evidence="7 8">
    <name type="scientific">Cuscuta campestris</name>
    <dbReference type="NCBI Taxonomy" id="132261"/>
    <lineage>
        <taxon>Eukaryota</taxon>
        <taxon>Viridiplantae</taxon>
        <taxon>Streptophyta</taxon>
        <taxon>Embryophyta</taxon>
        <taxon>Tracheophyta</taxon>
        <taxon>Spermatophyta</taxon>
        <taxon>Magnoliopsida</taxon>
        <taxon>eudicotyledons</taxon>
        <taxon>Gunneridae</taxon>
        <taxon>Pentapetalae</taxon>
        <taxon>asterids</taxon>
        <taxon>lamiids</taxon>
        <taxon>Solanales</taxon>
        <taxon>Convolvulaceae</taxon>
        <taxon>Cuscuteae</taxon>
        <taxon>Cuscuta</taxon>
        <taxon>Cuscuta subgen. Grammica</taxon>
        <taxon>Cuscuta sect. Cleistogrammica</taxon>
    </lineage>
</organism>
<keyword evidence="8" id="KW-1185">Reference proteome</keyword>
<gene>
    <name evidence="7" type="ORF">CCAM_LOCUS31007</name>
</gene>